<proteinExistence type="predicted"/>
<organism evidence="2">
    <name type="scientific">marine sediment metagenome</name>
    <dbReference type="NCBI Taxonomy" id="412755"/>
    <lineage>
        <taxon>unclassified sequences</taxon>
        <taxon>metagenomes</taxon>
        <taxon>ecological metagenomes</taxon>
    </lineage>
</organism>
<accession>X1QNA7</accession>
<feature type="region of interest" description="Disordered" evidence="1">
    <location>
        <begin position="1"/>
        <end position="43"/>
    </location>
</feature>
<evidence type="ECO:0000256" key="1">
    <source>
        <dbReference type="SAM" id="MobiDB-lite"/>
    </source>
</evidence>
<feature type="compositionally biased region" description="Basic and acidic residues" evidence="1">
    <location>
        <begin position="1"/>
        <end position="41"/>
    </location>
</feature>
<protein>
    <submittedName>
        <fullName evidence="2">Uncharacterized protein</fullName>
    </submittedName>
</protein>
<name>X1QNA7_9ZZZZ</name>
<dbReference type="AlphaFoldDB" id="X1QNA7"/>
<reference evidence="2" key="1">
    <citation type="journal article" date="2014" name="Front. Microbiol.">
        <title>High frequency of phylogenetically diverse reductive dehalogenase-homologous genes in deep subseafloor sedimentary metagenomes.</title>
        <authorList>
            <person name="Kawai M."/>
            <person name="Futagami T."/>
            <person name="Toyoda A."/>
            <person name="Takaki Y."/>
            <person name="Nishi S."/>
            <person name="Hori S."/>
            <person name="Arai W."/>
            <person name="Tsubouchi T."/>
            <person name="Morono Y."/>
            <person name="Uchiyama I."/>
            <person name="Ito T."/>
            <person name="Fujiyama A."/>
            <person name="Inagaki F."/>
            <person name="Takami H."/>
        </authorList>
    </citation>
    <scope>NUCLEOTIDE SEQUENCE</scope>
    <source>
        <strain evidence="2">Expedition CK06-06</strain>
    </source>
</reference>
<gene>
    <name evidence="2" type="ORF">S12H4_03071</name>
</gene>
<dbReference type="EMBL" id="BARW01000825">
    <property type="protein sequence ID" value="GAI70007.1"/>
    <property type="molecule type" value="Genomic_DNA"/>
</dbReference>
<comment type="caution">
    <text evidence="2">The sequence shown here is derived from an EMBL/GenBank/DDBJ whole genome shotgun (WGS) entry which is preliminary data.</text>
</comment>
<feature type="compositionally biased region" description="Basic residues" evidence="1">
    <location>
        <begin position="88"/>
        <end position="97"/>
    </location>
</feature>
<feature type="region of interest" description="Disordered" evidence="1">
    <location>
        <begin position="57"/>
        <end position="97"/>
    </location>
</feature>
<evidence type="ECO:0000313" key="2">
    <source>
        <dbReference type="EMBL" id="GAI70007.1"/>
    </source>
</evidence>
<sequence>MRRILKSPDDMHPVNVKIGHDDLKANRTESKATGQRRDGRRIASFAPTKQHIISTPFNPLQTRETKDLKGPSMLRQKCPQPPKSFNKQVKRPQRGPF</sequence>